<keyword evidence="3" id="KW-1185">Reference proteome</keyword>
<keyword evidence="1" id="KW-0732">Signal</keyword>
<accession>A0ABN4YKK9</accession>
<dbReference type="Proteomes" id="UP000191820">
    <property type="component" value="Chromosome"/>
</dbReference>
<dbReference type="RefSeq" id="WP_244899734.1">
    <property type="nucleotide sequence ID" value="NZ_CP020472.1"/>
</dbReference>
<proteinExistence type="predicted"/>
<sequence>MLARVLLIMIFAMQSVAAMSDNCALEHQDCGNSSDDNSKGQVTELAVINHDALDIDNPLGYSDTELCDDGTVVIHVDDDCAECTDNCCSCCMTLMQPTNTIANELVHSDYVAFTFTSTAAESPYFSFLRPPQA</sequence>
<evidence type="ECO:0000313" key="2">
    <source>
        <dbReference type="EMBL" id="ARD24020.1"/>
    </source>
</evidence>
<feature type="signal peptide" evidence="1">
    <location>
        <begin position="1"/>
        <end position="17"/>
    </location>
</feature>
<organism evidence="2 3">
    <name type="scientific">Shewanella japonica</name>
    <dbReference type="NCBI Taxonomy" id="93973"/>
    <lineage>
        <taxon>Bacteria</taxon>
        <taxon>Pseudomonadati</taxon>
        <taxon>Pseudomonadota</taxon>
        <taxon>Gammaproteobacteria</taxon>
        <taxon>Alteromonadales</taxon>
        <taxon>Shewanellaceae</taxon>
        <taxon>Shewanella</taxon>
    </lineage>
</organism>
<dbReference type="EMBL" id="CP020472">
    <property type="protein sequence ID" value="ARD24020.1"/>
    <property type="molecule type" value="Genomic_DNA"/>
</dbReference>
<evidence type="ECO:0008006" key="4">
    <source>
        <dbReference type="Google" id="ProtNLM"/>
    </source>
</evidence>
<evidence type="ECO:0000256" key="1">
    <source>
        <dbReference type="SAM" id="SignalP"/>
    </source>
</evidence>
<name>A0ABN4YKK9_9GAMM</name>
<evidence type="ECO:0000313" key="3">
    <source>
        <dbReference type="Proteomes" id="UP000191820"/>
    </source>
</evidence>
<reference evidence="2 3" key="1">
    <citation type="submission" date="2017-03" db="EMBL/GenBank/DDBJ databases">
        <title>Genome sequencing of Shewanella japonica KCTC 22435.</title>
        <authorList>
            <person name="Kim K.M."/>
        </authorList>
    </citation>
    <scope>NUCLEOTIDE SEQUENCE [LARGE SCALE GENOMIC DNA]</scope>
    <source>
        <strain evidence="2 3">KCTC 22435</strain>
    </source>
</reference>
<feature type="chain" id="PRO_5046301259" description="Secreted protein" evidence="1">
    <location>
        <begin position="18"/>
        <end position="133"/>
    </location>
</feature>
<protein>
    <recommendedName>
        <fullName evidence="4">Secreted protein</fullName>
    </recommendedName>
</protein>
<gene>
    <name evidence="2" type="ORF">SJ2017_3782</name>
</gene>